<dbReference type="InterPro" id="IPR049240">
    <property type="entry name" value="DUF6875"/>
</dbReference>
<evidence type="ECO:0000313" key="3">
    <source>
        <dbReference type="Proteomes" id="UP001432062"/>
    </source>
</evidence>
<reference evidence="2" key="1">
    <citation type="submission" date="2022-10" db="EMBL/GenBank/DDBJ databases">
        <title>The complete genomes of actinobacterial strains from the NBC collection.</title>
        <authorList>
            <person name="Joergensen T.S."/>
            <person name="Alvarez Arevalo M."/>
            <person name="Sterndorff E.B."/>
            <person name="Faurdal D."/>
            <person name="Vuksanovic O."/>
            <person name="Mourched A.-S."/>
            <person name="Charusanti P."/>
            <person name="Shaw S."/>
            <person name="Blin K."/>
            <person name="Weber T."/>
        </authorList>
    </citation>
    <scope>NUCLEOTIDE SEQUENCE</scope>
    <source>
        <strain evidence="2">NBC_01482</strain>
    </source>
</reference>
<proteinExistence type="predicted"/>
<organism evidence="2 3">
    <name type="scientific">Nocardia vinacea</name>
    <dbReference type="NCBI Taxonomy" id="96468"/>
    <lineage>
        <taxon>Bacteria</taxon>
        <taxon>Bacillati</taxon>
        <taxon>Actinomycetota</taxon>
        <taxon>Actinomycetes</taxon>
        <taxon>Mycobacteriales</taxon>
        <taxon>Nocardiaceae</taxon>
        <taxon>Nocardia</taxon>
    </lineage>
</organism>
<sequence>MDAECLTAIIDDLYDMFPALPPQDEPECKFKAVVAVFPDLTDYADIDAVQHDQKSRFVAKGLMVGQFYPGCTVPGLRNPAFPALDAPLPMLAIRHMAATDFPFLSSRHEWVDSYLKIFAPAIPKFIISAMSERLVQTTEAADGNH</sequence>
<feature type="domain" description="DUF6875" evidence="1">
    <location>
        <begin position="5"/>
        <end position="124"/>
    </location>
</feature>
<keyword evidence="3" id="KW-1185">Reference proteome</keyword>
<name>A0ABZ1Z8M1_9NOCA</name>
<dbReference type="Pfam" id="PF21780">
    <property type="entry name" value="DUF6875"/>
    <property type="match status" value="1"/>
</dbReference>
<gene>
    <name evidence="2" type="ORF">OG563_20625</name>
</gene>
<evidence type="ECO:0000313" key="2">
    <source>
        <dbReference type="EMBL" id="WUV50390.1"/>
    </source>
</evidence>
<protein>
    <recommendedName>
        <fullName evidence="1">DUF6875 domain-containing protein</fullName>
    </recommendedName>
</protein>
<dbReference type="Proteomes" id="UP001432062">
    <property type="component" value="Chromosome"/>
</dbReference>
<dbReference type="EMBL" id="CP109441">
    <property type="protein sequence ID" value="WUV50390.1"/>
    <property type="molecule type" value="Genomic_DNA"/>
</dbReference>
<accession>A0ABZ1Z8M1</accession>
<evidence type="ECO:0000259" key="1">
    <source>
        <dbReference type="Pfam" id="PF21780"/>
    </source>
</evidence>